<evidence type="ECO:0000256" key="3">
    <source>
        <dbReference type="ARBA" id="ARBA00022559"/>
    </source>
</evidence>
<organism evidence="13 14">
    <name type="scientific">Candidatus Ignatzschineria merdigallinarum</name>
    <dbReference type="NCBI Taxonomy" id="2838621"/>
    <lineage>
        <taxon>Bacteria</taxon>
        <taxon>Pseudomonadati</taxon>
        <taxon>Pseudomonadota</taxon>
        <taxon>Gammaproteobacteria</taxon>
        <taxon>Cardiobacteriales</taxon>
        <taxon>Ignatzschineriaceae</taxon>
        <taxon>Ignatzschineria</taxon>
    </lineage>
</organism>
<keyword evidence="6" id="KW-1015">Disulfide bond</keyword>
<dbReference type="Proteomes" id="UP000823934">
    <property type="component" value="Unassembled WGS sequence"/>
</dbReference>
<evidence type="ECO:0000256" key="7">
    <source>
        <dbReference type="ARBA" id="ARBA00023284"/>
    </source>
</evidence>
<dbReference type="PANTHER" id="PTHR42801">
    <property type="entry name" value="THIOREDOXIN-DEPENDENT PEROXIDE REDUCTASE"/>
    <property type="match status" value="1"/>
</dbReference>
<dbReference type="Gene3D" id="3.40.30.10">
    <property type="entry name" value="Glutaredoxin"/>
    <property type="match status" value="1"/>
</dbReference>
<evidence type="ECO:0000256" key="6">
    <source>
        <dbReference type="ARBA" id="ARBA00023157"/>
    </source>
</evidence>
<evidence type="ECO:0000256" key="5">
    <source>
        <dbReference type="ARBA" id="ARBA00023002"/>
    </source>
</evidence>
<feature type="domain" description="Thioredoxin" evidence="12">
    <location>
        <begin position="43"/>
        <end position="217"/>
    </location>
</feature>
<dbReference type="GO" id="GO:0045454">
    <property type="term" value="P:cell redox homeostasis"/>
    <property type="evidence" value="ECO:0007669"/>
    <property type="project" value="TreeGrafter"/>
</dbReference>
<reference evidence="13" key="1">
    <citation type="journal article" date="2021" name="PeerJ">
        <title>Extensive microbial diversity within the chicken gut microbiome revealed by metagenomics and culture.</title>
        <authorList>
            <person name="Gilroy R."/>
            <person name="Ravi A."/>
            <person name="Getino M."/>
            <person name="Pursley I."/>
            <person name="Horton D.L."/>
            <person name="Alikhan N.F."/>
            <person name="Baker D."/>
            <person name="Gharbi K."/>
            <person name="Hall N."/>
            <person name="Watson M."/>
            <person name="Adriaenssens E.M."/>
            <person name="Foster-Nyarko E."/>
            <person name="Jarju S."/>
            <person name="Secka A."/>
            <person name="Antonio M."/>
            <person name="Oren A."/>
            <person name="Chaudhuri R.R."/>
            <person name="La Ragione R."/>
            <person name="Hildebrand F."/>
            <person name="Pallen M.J."/>
        </authorList>
    </citation>
    <scope>NUCLEOTIDE SEQUENCE</scope>
    <source>
        <strain evidence="13">CHK160-9182</strain>
    </source>
</reference>
<comment type="similarity">
    <text evidence="9">Belongs to the peroxiredoxin family. BCP/PrxQ subfamily.</text>
</comment>
<evidence type="ECO:0000256" key="10">
    <source>
        <dbReference type="ARBA" id="ARBA00042639"/>
    </source>
</evidence>
<dbReference type="GO" id="GO:0005737">
    <property type="term" value="C:cytoplasm"/>
    <property type="evidence" value="ECO:0007669"/>
    <property type="project" value="TreeGrafter"/>
</dbReference>
<dbReference type="PANTHER" id="PTHR42801:SF7">
    <property type="entry name" value="SLL1159 PROTEIN"/>
    <property type="match status" value="1"/>
</dbReference>
<comment type="catalytic activity">
    <reaction evidence="11">
        <text>a hydroperoxide + [thioredoxin]-dithiol = an alcohol + [thioredoxin]-disulfide + H2O</text>
        <dbReference type="Rhea" id="RHEA:62620"/>
        <dbReference type="Rhea" id="RHEA-COMP:10698"/>
        <dbReference type="Rhea" id="RHEA-COMP:10700"/>
        <dbReference type="ChEBI" id="CHEBI:15377"/>
        <dbReference type="ChEBI" id="CHEBI:29950"/>
        <dbReference type="ChEBI" id="CHEBI:30879"/>
        <dbReference type="ChEBI" id="CHEBI:35924"/>
        <dbReference type="ChEBI" id="CHEBI:50058"/>
        <dbReference type="EC" id="1.11.1.24"/>
    </reaction>
</comment>
<keyword evidence="5" id="KW-0560">Oxidoreductase</keyword>
<keyword evidence="3" id="KW-0575">Peroxidase</keyword>
<dbReference type="CDD" id="cd02970">
    <property type="entry name" value="PRX_like2"/>
    <property type="match status" value="1"/>
</dbReference>
<dbReference type="InterPro" id="IPR050924">
    <property type="entry name" value="Peroxiredoxin_BCP/PrxQ"/>
</dbReference>
<evidence type="ECO:0000256" key="8">
    <source>
        <dbReference type="ARBA" id="ARBA00032824"/>
    </source>
</evidence>
<dbReference type="GO" id="GO:0034599">
    <property type="term" value="P:cellular response to oxidative stress"/>
    <property type="evidence" value="ECO:0007669"/>
    <property type="project" value="TreeGrafter"/>
</dbReference>
<dbReference type="InterPro" id="IPR000866">
    <property type="entry name" value="AhpC/TSA"/>
</dbReference>
<evidence type="ECO:0000259" key="12">
    <source>
        <dbReference type="PROSITE" id="PS51352"/>
    </source>
</evidence>
<dbReference type="PROSITE" id="PS51352">
    <property type="entry name" value="THIOREDOXIN_2"/>
    <property type="match status" value="1"/>
</dbReference>
<evidence type="ECO:0000313" key="13">
    <source>
        <dbReference type="EMBL" id="HIW06220.1"/>
    </source>
</evidence>
<evidence type="ECO:0000256" key="11">
    <source>
        <dbReference type="ARBA" id="ARBA00049091"/>
    </source>
</evidence>
<sequence length="217" mass="24394">MKLSDKLTMIQEQMAAQVPAEILAAFGESLQQLMASQPEEKALKAGDIAPDFAMNFNGESLSLTDLLKNGPVVINFFRGNWCPFCMAELEYYQALLSKQDGSMIDIEPQHQAIQFLFISPQKAEYHTALMDEKNFNLQFISDTHNTIAKKFGLVFQLDDQIQKIYKAIGADLSQFNGDDSFELPMPATYVIDPSGKITHAFLDANYMVRAEPDAFFE</sequence>
<comment type="caution">
    <text evidence="13">The sequence shown here is derived from an EMBL/GenBank/DDBJ whole genome shotgun (WGS) entry which is preliminary data.</text>
</comment>
<reference evidence="13" key="2">
    <citation type="submission" date="2021-04" db="EMBL/GenBank/DDBJ databases">
        <authorList>
            <person name="Gilroy R."/>
        </authorList>
    </citation>
    <scope>NUCLEOTIDE SEQUENCE</scope>
    <source>
        <strain evidence="13">CHK160-9182</strain>
    </source>
</reference>
<evidence type="ECO:0000256" key="4">
    <source>
        <dbReference type="ARBA" id="ARBA00022862"/>
    </source>
</evidence>
<dbReference type="Pfam" id="PF00578">
    <property type="entry name" value="AhpC-TSA"/>
    <property type="match status" value="1"/>
</dbReference>
<dbReference type="AlphaFoldDB" id="A0A9D1Q3Q3"/>
<keyword evidence="7" id="KW-0676">Redox-active center</keyword>
<dbReference type="EMBL" id="DXHP01000062">
    <property type="protein sequence ID" value="HIW06220.1"/>
    <property type="molecule type" value="Genomic_DNA"/>
</dbReference>
<accession>A0A9D1Q3Q3</accession>
<proteinExistence type="inferred from homology"/>
<evidence type="ECO:0000256" key="2">
    <source>
        <dbReference type="ARBA" id="ARBA00013017"/>
    </source>
</evidence>
<dbReference type="InterPro" id="IPR013766">
    <property type="entry name" value="Thioredoxin_domain"/>
</dbReference>
<dbReference type="InterPro" id="IPR036249">
    <property type="entry name" value="Thioredoxin-like_sf"/>
</dbReference>
<keyword evidence="4" id="KW-0049">Antioxidant</keyword>
<name>A0A9D1Q3Q3_9GAMM</name>
<evidence type="ECO:0000313" key="14">
    <source>
        <dbReference type="Proteomes" id="UP000823934"/>
    </source>
</evidence>
<evidence type="ECO:0000256" key="1">
    <source>
        <dbReference type="ARBA" id="ARBA00003330"/>
    </source>
</evidence>
<dbReference type="SUPFAM" id="SSF52833">
    <property type="entry name" value="Thioredoxin-like"/>
    <property type="match status" value="1"/>
</dbReference>
<comment type="function">
    <text evidence="1">Thiol-specific peroxidase that catalyzes the reduction of hydrogen peroxide and organic hydroperoxides to water and alcohols, respectively. Plays a role in cell protection against oxidative stress by detoxifying peroxides and as sensor of hydrogen peroxide-mediated signaling events.</text>
</comment>
<protein>
    <recommendedName>
        <fullName evidence="2">thioredoxin-dependent peroxiredoxin</fullName>
        <ecNumber evidence="2">1.11.1.24</ecNumber>
    </recommendedName>
    <alternativeName>
        <fullName evidence="8">Thioredoxin peroxidase</fullName>
    </alternativeName>
    <alternativeName>
        <fullName evidence="10">Thioredoxin-dependent peroxiredoxin Bcp</fullName>
    </alternativeName>
</protein>
<gene>
    <name evidence="13" type="ORF">H9889_02705</name>
</gene>
<dbReference type="EC" id="1.11.1.24" evidence="2"/>
<evidence type="ECO:0000256" key="9">
    <source>
        <dbReference type="ARBA" id="ARBA00038489"/>
    </source>
</evidence>
<dbReference type="GO" id="GO:0008379">
    <property type="term" value="F:thioredoxin peroxidase activity"/>
    <property type="evidence" value="ECO:0007669"/>
    <property type="project" value="TreeGrafter"/>
</dbReference>